<evidence type="ECO:0000256" key="6">
    <source>
        <dbReference type="ARBA" id="ARBA00022840"/>
    </source>
</evidence>
<keyword evidence="7" id="KW-0175">Coiled coil</keyword>
<dbReference type="CDD" id="cd18793">
    <property type="entry name" value="SF2_C_SNF"/>
    <property type="match status" value="1"/>
</dbReference>
<name>A0AAD9MJI4_PROWI</name>
<dbReference type="GO" id="GO:0004386">
    <property type="term" value="F:helicase activity"/>
    <property type="evidence" value="ECO:0007669"/>
    <property type="project" value="UniProtKB-KW"/>
</dbReference>
<dbReference type="Gene3D" id="3.40.50.300">
    <property type="entry name" value="P-loop containing nucleotide triphosphate hydrolases"/>
    <property type="match status" value="1"/>
</dbReference>
<dbReference type="EMBL" id="JASFZW010000009">
    <property type="protein sequence ID" value="KAK2076590.1"/>
    <property type="molecule type" value="Genomic_DNA"/>
</dbReference>
<dbReference type="SUPFAM" id="SSF52540">
    <property type="entry name" value="P-loop containing nucleoside triphosphate hydrolases"/>
    <property type="match status" value="2"/>
</dbReference>
<keyword evidence="3" id="KW-0547">Nucleotide-binding</keyword>
<comment type="caution">
    <text evidence="12">The sequence shown here is derived from an EMBL/GenBank/DDBJ whole genome shotgun (WGS) entry which is preliminary data.</text>
</comment>
<dbReference type="InterPro" id="IPR000330">
    <property type="entry name" value="SNF2_N"/>
</dbReference>
<reference evidence="12" key="1">
    <citation type="submission" date="2021-01" db="EMBL/GenBank/DDBJ databases">
        <authorList>
            <person name="Eckstrom K.M.E."/>
        </authorList>
    </citation>
    <scope>NUCLEOTIDE SEQUENCE</scope>
    <source>
        <strain evidence="12">UVCC 0001</strain>
    </source>
</reference>
<dbReference type="Proteomes" id="UP001255856">
    <property type="component" value="Unassembled WGS sequence"/>
</dbReference>
<evidence type="ECO:0000256" key="8">
    <source>
        <dbReference type="ARBA" id="ARBA00023242"/>
    </source>
</evidence>
<comment type="subcellular location">
    <subcellularLocation>
        <location evidence="1">Nucleus</location>
    </subcellularLocation>
</comment>
<dbReference type="Pfam" id="PF00271">
    <property type="entry name" value="Helicase_C"/>
    <property type="match status" value="1"/>
</dbReference>
<evidence type="ECO:0000256" key="3">
    <source>
        <dbReference type="ARBA" id="ARBA00022741"/>
    </source>
</evidence>
<feature type="domain" description="Helicase ATP-binding" evidence="10">
    <location>
        <begin position="143"/>
        <end position="310"/>
    </location>
</feature>
<evidence type="ECO:0000313" key="13">
    <source>
        <dbReference type="Proteomes" id="UP001255856"/>
    </source>
</evidence>
<dbReference type="InterPro" id="IPR049730">
    <property type="entry name" value="SNF2/RAD54-like_C"/>
</dbReference>
<proteinExistence type="inferred from homology"/>
<organism evidence="12 13">
    <name type="scientific">Prototheca wickerhamii</name>
    <dbReference type="NCBI Taxonomy" id="3111"/>
    <lineage>
        <taxon>Eukaryota</taxon>
        <taxon>Viridiplantae</taxon>
        <taxon>Chlorophyta</taxon>
        <taxon>core chlorophytes</taxon>
        <taxon>Trebouxiophyceae</taxon>
        <taxon>Chlorellales</taxon>
        <taxon>Chlorellaceae</taxon>
        <taxon>Prototheca</taxon>
    </lineage>
</organism>
<dbReference type="GO" id="GO:0016787">
    <property type="term" value="F:hydrolase activity"/>
    <property type="evidence" value="ECO:0007669"/>
    <property type="project" value="UniProtKB-KW"/>
</dbReference>
<sequence>MAVPEDSPAGPGSASQPAVAGSGRVNGAKSLRSPRVRPQRAGEPEVEPLERQGSDSADLCAAPEELAEERKLQQEREEAERAERARAGDMDRLLGKQSFQALQSLLNKSQLYTQALPQATAELCPGFRGDLRDYQMRGVRWLASLYVNGINGILADQMGLGKTVQTIGFLCHLRAKGILGPYLVLGPLSTLHNWVAEFERWAPDFPVVLYHGSKQDRNKLWAKRMSKKVDDKFPVVVTSFEIFLADIRNFLKLQWKYLVVDEGHRLKNHNCKLIRELRQLQVENKLLLTGTPLQNNLTELWSLLNFILPEAFSSLSDFESWFESMADDSGGDREELSQQRAQVVAKLHVILKPFLLRRVKTDVETSLPGKLELVLYAQQTAKQLEINEQLKNKTLKETLARTNGGASASMASLNNMLMQLRKNCNHPDLITSAFDGSVFYPPPEELVAQSGKLALLDRLLKRLLPAGHKTLIFSQMTSMLDILSSYLEESGIQHGRLDGSIGWQERQEAIRWFSSDPECKVFLLSTRGGGLGINLTAADTCIIYDSDWNPQQDLQAMDRCHRIGQRRPVLVLRLASAKSVEGRLLARARAKLQLERLVIKKGAFLHTDDAAGAAGAAMSKEELLDVLVRDGEGGGDVALAESGDLDEATLDGLLDRTHLLEGTKRPFPDAGRGFEVVHQISGSGLLAGVE</sequence>
<evidence type="ECO:0000256" key="2">
    <source>
        <dbReference type="ARBA" id="ARBA00007025"/>
    </source>
</evidence>
<evidence type="ECO:0000313" key="12">
    <source>
        <dbReference type="EMBL" id="KAK2076590.1"/>
    </source>
</evidence>
<keyword evidence="4" id="KW-0378">Hydrolase</keyword>
<dbReference type="InterPro" id="IPR001650">
    <property type="entry name" value="Helicase_C-like"/>
</dbReference>
<keyword evidence="8" id="KW-0539">Nucleus</keyword>
<dbReference type="GO" id="GO:0005524">
    <property type="term" value="F:ATP binding"/>
    <property type="evidence" value="ECO:0007669"/>
    <property type="project" value="UniProtKB-KW"/>
</dbReference>
<comment type="similarity">
    <text evidence="2">Belongs to the SNF2/RAD54 helicase family.</text>
</comment>
<dbReference type="PROSITE" id="PS51194">
    <property type="entry name" value="HELICASE_CTER"/>
    <property type="match status" value="1"/>
</dbReference>
<keyword evidence="5" id="KW-0347">Helicase</keyword>
<dbReference type="InterPro" id="IPR014001">
    <property type="entry name" value="Helicase_ATP-bd"/>
</dbReference>
<evidence type="ECO:0000256" key="4">
    <source>
        <dbReference type="ARBA" id="ARBA00022801"/>
    </source>
</evidence>
<evidence type="ECO:0000259" key="10">
    <source>
        <dbReference type="PROSITE" id="PS51192"/>
    </source>
</evidence>
<keyword evidence="6" id="KW-0067">ATP-binding</keyword>
<feature type="region of interest" description="Disordered" evidence="9">
    <location>
        <begin position="1"/>
        <end position="64"/>
    </location>
</feature>
<dbReference type="Gene3D" id="3.40.50.10810">
    <property type="entry name" value="Tandem AAA-ATPase domain"/>
    <property type="match status" value="1"/>
</dbReference>
<feature type="compositionally biased region" description="Basic and acidic residues" evidence="9">
    <location>
        <begin position="40"/>
        <end position="53"/>
    </location>
</feature>
<dbReference type="InterPro" id="IPR027417">
    <property type="entry name" value="P-loop_NTPase"/>
</dbReference>
<dbReference type="SMART" id="SM00490">
    <property type="entry name" value="HELICc"/>
    <property type="match status" value="1"/>
</dbReference>
<gene>
    <name evidence="12" type="ORF">QBZ16_005350</name>
</gene>
<feature type="domain" description="Helicase C-terminal" evidence="11">
    <location>
        <begin position="455"/>
        <end position="611"/>
    </location>
</feature>
<protein>
    <submittedName>
        <fullName evidence="12">Uncharacterized protein</fullName>
    </submittedName>
</protein>
<keyword evidence="13" id="KW-1185">Reference proteome</keyword>
<dbReference type="InterPro" id="IPR038718">
    <property type="entry name" value="SNF2-like_sf"/>
</dbReference>
<evidence type="ECO:0000259" key="11">
    <source>
        <dbReference type="PROSITE" id="PS51194"/>
    </source>
</evidence>
<dbReference type="PROSITE" id="PS51192">
    <property type="entry name" value="HELICASE_ATP_BIND_1"/>
    <property type="match status" value="1"/>
</dbReference>
<evidence type="ECO:0000256" key="7">
    <source>
        <dbReference type="ARBA" id="ARBA00023054"/>
    </source>
</evidence>
<dbReference type="SMART" id="SM00487">
    <property type="entry name" value="DEXDc"/>
    <property type="match status" value="1"/>
</dbReference>
<accession>A0AAD9MJI4</accession>
<dbReference type="FunFam" id="3.40.50.10810:FF:000015">
    <property type="entry name" value="lymphoid-specific helicase isoform X1"/>
    <property type="match status" value="1"/>
</dbReference>
<evidence type="ECO:0000256" key="9">
    <source>
        <dbReference type="SAM" id="MobiDB-lite"/>
    </source>
</evidence>
<dbReference type="GO" id="GO:0005634">
    <property type="term" value="C:nucleus"/>
    <property type="evidence" value="ECO:0007669"/>
    <property type="project" value="UniProtKB-SubCell"/>
</dbReference>
<evidence type="ECO:0000256" key="5">
    <source>
        <dbReference type="ARBA" id="ARBA00022806"/>
    </source>
</evidence>
<dbReference type="AlphaFoldDB" id="A0AAD9MJI4"/>
<dbReference type="PANTHER" id="PTHR10799">
    <property type="entry name" value="SNF2/RAD54 HELICASE FAMILY"/>
    <property type="match status" value="1"/>
</dbReference>
<evidence type="ECO:0000256" key="1">
    <source>
        <dbReference type="ARBA" id="ARBA00004123"/>
    </source>
</evidence>
<dbReference type="Pfam" id="PF00176">
    <property type="entry name" value="SNF2-rel_dom"/>
    <property type="match status" value="1"/>
</dbReference>